<evidence type="ECO:0000313" key="1">
    <source>
        <dbReference type="EMBL" id="UPM54149.1"/>
    </source>
</evidence>
<accession>A0ABY4JJY0</accession>
<proteinExistence type="predicted"/>
<organism evidence="1 2">
    <name type="scientific">Gottfriedia acidiceleris</name>
    <dbReference type="NCBI Taxonomy" id="371036"/>
    <lineage>
        <taxon>Bacteria</taxon>
        <taxon>Bacillati</taxon>
        <taxon>Bacillota</taxon>
        <taxon>Bacilli</taxon>
        <taxon>Bacillales</taxon>
        <taxon>Bacillaceae</taxon>
        <taxon>Gottfriedia</taxon>
    </lineage>
</organism>
<reference evidence="1 2" key="1">
    <citation type="submission" date="2022-04" db="EMBL/GenBank/DDBJ databases">
        <title>Mechanism of arsenic methylation and mitigation arsenic toxicity by Bacillus sp. LH14 from an Arsenic-Contaminated Paddy Soil.</title>
        <authorList>
            <person name="Wang D."/>
        </authorList>
    </citation>
    <scope>NUCLEOTIDE SEQUENCE [LARGE SCALE GENOMIC DNA]</scope>
    <source>
        <strain evidence="1 2">LH14</strain>
    </source>
</reference>
<dbReference type="RefSeq" id="WP_248267352.1">
    <property type="nucleotide sequence ID" value="NZ_CP096034.1"/>
</dbReference>
<name>A0ABY4JJY0_9BACI</name>
<sequence>MYSQLEKHSAELNWIDLLLECIEVGLSPDEVRSFLYNCVKDSCQN</sequence>
<keyword evidence="2" id="KW-1185">Reference proteome</keyword>
<evidence type="ECO:0000313" key="2">
    <source>
        <dbReference type="Proteomes" id="UP000830639"/>
    </source>
</evidence>
<protein>
    <submittedName>
        <fullName evidence="1">Anti-repressor SinI family protein</fullName>
    </submittedName>
</protein>
<gene>
    <name evidence="1" type="ORF">MY490_20800</name>
</gene>
<dbReference type="Proteomes" id="UP000830639">
    <property type="component" value="Chromosome"/>
</dbReference>
<dbReference type="EMBL" id="CP096034">
    <property type="protein sequence ID" value="UPM54149.1"/>
    <property type="molecule type" value="Genomic_DNA"/>
</dbReference>
<dbReference type="SUPFAM" id="SSF47406">
    <property type="entry name" value="SinR repressor dimerisation domain-like"/>
    <property type="match status" value="1"/>
</dbReference>
<dbReference type="InterPro" id="IPR036281">
    <property type="entry name" value="SinR/SinI_dimer_dom_sf"/>
</dbReference>